<proteinExistence type="predicted"/>
<organism evidence="2 3">
    <name type="scientific">Ruminococcus turbiniformis</name>
    <dbReference type="NCBI Taxonomy" id="2881258"/>
    <lineage>
        <taxon>Bacteria</taxon>
        <taxon>Bacillati</taxon>
        <taxon>Bacillota</taxon>
        <taxon>Clostridia</taxon>
        <taxon>Eubacteriales</taxon>
        <taxon>Oscillospiraceae</taxon>
        <taxon>Ruminococcus</taxon>
    </lineage>
</organism>
<protein>
    <recommendedName>
        <fullName evidence="4">ATPase</fullName>
    </recommendedName>
</protein>
<sequence>MDSIVNKLTEIEDAASAIVRHAEEQKEVLNREYEEKRRVFDQELETSTQKRLDDIQRGLDIRISSLLSDQSDSGAETLWALRKDYEEKHTEYAHEILKRITEV</sequence>
<reference evidence="2 3" key="1">
    <citation type="submission" date="2021-10" db="EMBL/GenBank/DDBJ databases">
        <title>Anaerobic single-cell dispensing facilitates the cultivation of human gut bacteria.</title>
        <authorList>
            <person name="Afrizal A."/>
        </authorList>
    </citation>
    <scope>NUCLEOTIDE SEQUENCE [LARGE SCALE GENOMIC DNA]</scope>
    <source>
        <strain evidence="2 3">CLA-AA-H200</strain>
    </source>
</reference>
<keyword evidence="1" id="KW-0175">Coiled coil</keyword>
<evidence type="ECO:0008006" key="4">
    <source>
        <dbReference type="Google" id="ProtNLM"/>
    </source>
</evidence>
<gene>
    <name evidence="2" type="ORF">LKD70_01085</name>
</gene>
<evidence type="ECO:0000313" key="3">
    <source>
        <dbReference type="Proteomes" id="UP001198151"/>
    </source>
</evidence>
<evidence type="ECO:0000256" key="1">
    <source>
        <dbReference type="SAM" id="Coils"/>
    </source>
</evidence>
<keyword evidence="3" id="KW-1185">Reference proteome</keyword>
<dbReference type="EMBL" id="JAJEQX010000001">
    <property type="protein sequence ID" value="MCC2253046.1"/>
    <property type="molecule type" value="Genomic_DNA"/>
</dbReference>
<dbReference type="RefSeq" id="WP_227706205.1">
    <property type="nucleotide sequence ID" value="NZ_JAJEQX010000001.1"/>
</dbReference>
<dbReference type="Proteomes" id="UP001198151">
    <property type="component" value="Unassembled WGS sequence"/>
</dbReference>
<feature type="coiled-coil region" evidence="1">
    <location>
        <begin position="19"/>
        <end position="50"/>
    </location>
</feature>
<name>A0ABS8FSP2_9FIRM</name>
<accession>A0ABS8FSP2</accession>
<evidence type="ECO:0000313" key="2">
    <source>
        <dbReference type="EMBL" id="MCC2253046.1"/>
    </source>
</evidence>
<comment type="caution">
    <text evidence="2">The sequence shown here is derived from an EMBL/GenBank/DDBJ whole genome shotgun (WGS) entry which is preliminary data.</text>
</comment>